<organism evidence="9 10">
    <name type="scientific">Tritrichomonas musculus</name>
    <dbReference type="NCBI Taxonomy" id="1915356"/>
    <lineage>
        <taxon>Eukaryota</taxon>
        <taxon>Metamonada</taxon>
        <taxon>Parabasalia</taxon>
        <taxon>Tritrichomonadida</taxon>
        <taxon>Tritrichomonadidae</taxon>
        <taxon>Tritrichomonas</taxon>
    </lineage>
</organism>
<evidence type="ECO:0000256" key="4">
    <source>
        <dbReference type="ARBA" id="ARBA00022777"/>
    </source>
</evidence>
<accession>A0ABR2KU04</accession>
<reference evidence="9 10" key="1">
    <citation type="submission" date="2024-04" db="EMBL/GenBank/DDBJ databases">
        <title>Tritrichomonas musculus Genome.</title>
        <authorList>
            <person name="Alves-Ferreira E."/>
            <person name="Grigg M."/>
            <person name="Lorenzi H."/>
            <person name="Galac M."/>
        </authorList>
    </citation>
    <scope>NUCLEOTIDE SEQUENCE [LARGE SCALE GENOMIC DNA]</scope>
    <source>
        <strain evidence="9 10">EAF2021</strain>
    </source>
</reference>
<keyword evidence="10" id="KW-1185">Reference proteome</keyword>
<dbReference type="InterPro" id="IPR017441">
    <property type="entry name" value="Protein_kinase_ATP_BS"/>
</dbReference>
<evidence type="ECO:0000256" key="1">
    <source>
        <dbReference type="ARBA" id="ARBA00022527"/>
    </source>
</evidence>
<name>A0ABR2KU04_9EUKA</name>
<gene>
    <name evidence="9" type="ORF">M9Y10_022910</name>
</gene>
<evidence type="ECO:0000259" key="8">
    <source>
        <dbReference type="PROSITE" id="PS50011"/>
    </source>
</evidence>
<keyword evidence="1 7" id="KW-0723">Serine/threonine-protein kinase</keyword>
<dbReference type="CDD" id="cd14003">
    <property type="entry name" value="STKc_AMPK-like"/>
    <property type="match status" value="1"/>
</dbReference>
<evidence type="ECO:0000256" key="2">
    <source>
        <dbReference type="ARBA" id="ARBA00022679"/>
    </source>
</evidence>
<dbReference type="InterPro" id="IPR000719">
    <property type="entry name" value="Prot_kinase_dom"/>
</dbReference>
<dbReference type="PROSITE" id="PS00107">
    <property type="entry name" value="PROTEIN_KINASE_ATP"/>
    <property type="match status" value="1"/>
</dbReference>
<sequence>MSSSQTIVAPSRIGSFVFKGTVGSGAFSVVKLSYNTELKQFFACKIVPRNRIISEDLEERFEIEIRINQQMHHPGVVQIVDLLKDDMNYYIFMEFCPNGELFKYIVDRTRLPEPEAAHFMFQFLDALNYVHSLGVAHRDLKPENLLLDPVGRLKISDFGLSKFVGDSGMVSTPCGSPCYASPECLSGHDYDGRISDIWSMGVIMFAMVTGQLPWTKRNQTQLFNQIRKGDYTIPSFLSAECKDLLSRLLTVDVSTRITLEEALNHPWIKNNADFDASNFPSTFTMVSLKKVDAFFESSSFKDANIEDENVINNRSQRKLTFRSAVRAIAVKNIFPSAGKAKPSQYSQSLQNDGKSIINCSANQTLPSSSLGNISQNHNQKIMYHSVPKSVTNFKGAPKVFIPKKPVSTWK</sequence>
<keyword evidence="2" id="KW-0808">Transferase</keyword>
<evidence type="ECO:0000313" key="9">
    <source>
        <dbReference type="EMBL" id="KAK8894476.1"/>
    </source>
</evidence>
<keyword evidence="3 6" id="KW-0547">Nucleotide-binding</keyword>
<evidence type="ECO:0000256" key="7">
    <source>
        <dbReference type="RuleBase" id="RU000304"/>
    </source>
</evidence>
<dbReference type="PANTHER" id="PTHR24346">
    <property type="entry name" value="MAP/MICROTUBULE AFFINITY-REGULATING KINASE"/>
    <property type="match status" value="1"/>
</dbReference>
<comment type="similarity">
    <text evidence="7">Belongs to the protein kinase superfamily.</text>
</comment>
<dbReference type="Proteomes" id="UP001470230">
    <property type="component" value="Unassembled WGS sequence"/>
</dbReference>
<feature type="domain" description="Protein kinase" evidence="8">
    <location>
        <begin position="16"/>
        <end position="268"/>
    </location>
</feature>
<dbReference type="InterPro" id="IPR008271">
    <property type="entry name" value="Ser/Thr_kinase_AS"/>
</dbReference>
<proteinExistence type="inferred from homology"/>
<comment type="caution">
    <text evidence="9">The sequence shown here is derived from an EMBL/GenBank/DDBJ whole genome shotgun (WGS) entry which is preliminary data.</text>
</comment>
<dbReference type="SUPFAM" id="SSF56112">
    <property type="entry name" value="Protein kinase-like (PK-like)"/>
    <property type="match status" value="1"/>
</dbReference>
<keyword evidence="5 6" id="KW-0067">ATP-binding</keyword>
<feature type="binding site" evidence="6">
    <location>
        <position position="45"/>
    </location>
    <ligand>
        <name>ATP</name>
        <dbReference type="ChEBI" id="CHEBI:30616"/>
    </ligand>
</feature>
<dbReference type="InterPro" id="IPR011009">
    <property type="entry name" value="Kinase-like_dom_sf"/>
</dbReference>
<dbReference type="PANTHER" id="PTHR24346:SF82">
    <property type="entry name" value="KP78A-RELATED"/>
    <property type="match status" value="1"/>
</dbReference>
<keyword evidence="4" id="KW-0418">Kinase</keyword>
<dbReference type="Gene3D" id="1.10.510.10">
    <property type="entry name" value="Transferase(Phosphotransferase) domain 1"/>
    <property type="match status" value="1"/>
</dbReference>
<dbReference type="PROSITE" id="PS50011">
    <property type="entry name" value="PROTEIN_KINASE_DOM"/>
    <property type="match status" value="1"/>
</dbReference>
<protein>
    <recommendedName>
        <fullName evidence="8">Protein kinase domain-containing protein</fullName>
    </recommendedName>
</protein>
<dbReference type="SMART" id="SM00220">
    <property type="entry name" value="S_TKc"/>
    <property type="match status" value="1"/>
</dbReference>
<evidence type="ECO:0000313" key="10">
    <source>
        <dbReference type="Proteomes" id="UP001470230"/>
    </source>
</evidence>
<dbReference type="Pfam" id="PF00069">
    <property type="entry name" value="Pkinase"/>
    <property type="match status" value="1"/>
</dbReference>
<evidence type="ECO:0000256" key="3">
    <source>
        <dbReference type="ARBA" id="ARBA00022741"/>
    </source>
</evidence>
<evidence type="ECO:0000256" key="6">
    <source>
        <dbReference type="PROSITE-ProRule" id="PRU10141"/>
    </source>
</evidence>
<evidence type="ECO:0000256" key="5">
    <source>
        <dbReference type="ARBA" id="ARBA00022840"/>
    </source>
</evidence>
<dbReference type="EMBL" id="JAPFFF010000003">
    <property type="protein sequence ID" value="KAK8894476.1"/>
    <property type="molecule type" value="Genomic_DNA"/>
</dbReference>
<dbReference type="PROSITE" id="PS00108">
    <property type="entry name" value="PROTEIN_KINASE_ST"/>
    <property type="match status" value="1"/>
</dbReference>